<accession>L7L7Y4</accession>
<dbReference type="STRING" id="1121927.GOHSU_04_00310"/>
<dbReference type="GO" id="GO:0016491">
    <property type="term" value="F:oxidoreductase activity"/>
    <property type="evidence" value="ECO:0007669"/>
    <property type="project" value="UniProtKB-KW"/>
</dbReference>
<sequence>MTNGAKRTRTRRDLWLLGGTAVVLLALVIAVVISRIGSDDQDHAAPARSGASDAAKTYGPLGDLSRREPDDRRALGPVDAPVTMVVFSDFRCPFCAEYSREIEPKLIDRYVDSGQLRIEWRDQPLFGEQSELAAQAGWAAAAQDRFWPFVHEVYRDAPTTGHPDLPIEALVARAKAAGVPDLDRFRRDTLSGRHAADIAEDTAPAKQFGIIGVPAFVIDGEPIIGVRPLEVYTGIIDEHLSAR</sequence>
<dbReference type="PANTHER" id="PTHR13887:SF14">
    <property type="entry name" value="DISULFIDE BOND FORMATION PROTEIN D"/>
    <property type="match status" value="1"/>
</dbReference>
<keyword evidence="5" id="KW-0676">Redox-active center</keyword>
<dbReference type="OrthoDB" id="117402at2"/>
<feature type="compositionally biased region" description="Low complexity" evidence="6">
    <location>
        <begin position="46"/>
        <end position="55"/>
    </location>
</feature>
<protein>
    <submittedName>
        <fullName evidence="8">Putative thiol-disulfide oxidoreductase</fullName>
    </submittedName>
</protein>
<evidence type="ECO:0000256" key="3">
    <source>
        <dbReference type="ARBA" id="ARBA00023002"/>
    </source>
</evidence>
<evidence type="ECO:0000313" key="9">
    <source>
        <dbReference type="Proteomes" id="UP000053405"/>
    </source>
</evidence>
<dbReference type="InterPro" id="IPR012336">
    <property type="entry name" value="Thioredoxin-like_fold"/>
</dbReference>
<dbReference type="InterPro" id="IPR013766">
    <property type="entry name" value="Thioredoxin_domain"/>
</dbReference>
<evidence type="ECO:0000256" key="2">
    <source>
        <dbReference type="ARBA" id="ARBA00022729"/>
    </source>
</evidence>
<dbReference type="EMBL" id="BANT01000004">
    <property type="protein sequence ID" value="GAC56162.1"/>
    <property type="molecule type" value="Genomic_DNA"/>
</dbReference>
<proteinExistence type="inferred from homology"/>
<organism evidence="8 9">
    <name type="scientific">Gordonia hirsuta DSM 44140 = NBRC 16056</name>
    <dbReference type="NCBI Taxonomy" id="1121927"/>
    <lineage>
        <taxon>Bacteria</taxon>
        <taxon>Bacillati</taxon>
        <taxon>Actinomycetota</taxon>
        <taxon>Actinomycetes</taxon>
        <taxon>Mycobacteriales</taxon>
        <taxon>Gordoniaceae</taxon>
        <taxon>Gordonia</taxon>
    </lineage>
</organism>
<feature type="region of interest" description="Disordered" evidence="6">
    <location>
        <begin position="40"/>
        <end position="75"/>
    </location>
</feature>
<gene>
    <name evidence="8" type="ORF">GOHSU_04_00310</name>
</gene>
<dbReference type="Pfam" id="PF13462">
    <property type="entry name" value="Thioredoxin_4"/>
    <property type="match status" value="1"/>
</dbReference>
<evidence type="ECO:0000259" key="7">
    <source>
        <dbReference type="PROSITE" id="PS51352"/>
    </source>
</evidence>
<reference evidence="8 9" key="1">
    <citation type="submission" date="2012-12" db="EMBL/GenBank/DDBJ databases">
        <title>Whole genome shotgun sequence of Gordonia hirsuta NBRC 16056.</title>
        <authorList>
            <person name="Isaki-Nakamura S."/>
            <person name="Hosoyama A."/>
            <person name="Tsuchikane K."/>
            <person name="Katsumata H."/>
            <person name="Baba S."/>
            <person name="Yamazaki S."/>
            <person name="Fujita N."/>
        </authorList>
    </citation>
    <scope>NUCLEOTIDE SEQUENCE [LARGE SCALE GENOMIC DNA]</scope>
    <source>
        <strain evidence="8 9">NBRC 16056</strain>
    </source>
</reference>
<dbReference type="PROSITE" id="PS51352">
    <property type="entry name" value="THIOREDOXIN_2"/>
    <property type="match status" value="1"/>
</dbReference>
<evidence type="ECO:0000256" key="4">
    <source>
        <dbReference type="ARBA" id="ARBA00023157"/>
    </source>
</evidence>
<dbReference type="AlphaFoldDB" id="L7L7Y4"/>
<keyword evidence="9" id="KW-1185">Reference proteome</keyword>
<comment type="caution">
    <text evidence="8">The sequence shown here is derived from an EMBL/GenBank/DDBJ whole genome shotgun (WGS) entry which is preliminary data.</text>
</comment>
<keyword evidence="2" id="KW-0732">Signal</keyword>
<feature type="domain" description="Thioredoxin" evidence="7">
    <location>
        <begin position="34"/>
        <end position="241"/>
    </location>
</feature>
<evidence type="ECO:0000256" key="5">
    <source>
        <dbReference type="ARBA" id="ARBA00023284"/>
    </source>
</evidence>
<dbReference type="Proteomes" id="UP000053405">
    <property type="component" value="Unassembled WGS sequence"/>
</dbReference>
<dbReference type="Gene3D" id="3.40.30.10">
    <property type="entry name" value="Glutaredoxin"/>
    <property type="match status" value="1"/>
</dbReference>
<dbReference type="RefSeq" id="WP_005935846.1">
    <property type="nucleotide sequence ID" value="NZ_ATVK01000041.1"/>
</dbReference>
<keyword evidence="4" id="KW-1015">Disulfide bond</keyword>
<evidence type="ECO:0000256" key="6">
    <source>
        <dbReference type="SAM" id="MobiDB-lite"/>
    </source>
</evidence>
<dbReference type="eggNOG" id="COG1651">
    <property type="taxonomic scope" value="Bacteria"/>
</dbReference>
<dbReference type="PANTHER" id="PTHR13887">
    <property type="entry name" value="GLUTATHIONE S-TRANSFERASE KAPPA"/>
    <property type="match status" value="1"/>
</dbReference>
<feature type="compositionally biased region" description="Basic and acidic residues" evidence="6">
    <location>
        <begin position="64"/>
        <end position="74"/>
    </location>
</feature>
<evidence type="ECO:0000313" key="8">
    <source>
        <dbReference type="EMBL" id="GAC56162.1"/>
    </source>
</evidence>
<keyword evidence="3" id="KW-0560">Oxidoreductase</keyword>
<dbReference type="SUPFAM" id="SSF52833">
    <property type="entry name" value="Thioredoxin-like"/>
    <property type="match status" value="1"/>
</dbReference>
<dbReference type="InterPro" id="IPR036249">
    <property type="entry name" value="Thioredoxin-like_sf"/>
</dbReference>
<evidence type="ECO:0000256" key="1">
    <source>
        <dbReference type="ARBA" id="ARBA00005791"/>
    </source>
</evidence>
<comment type="similarity">
    <text evidence="1">Belongs to the thioredoxin family. DsbA subfamily.</text>
</comment>
<name>L7L7Y4_9ACTN</name>